<feature type="transmembrane region" description="Helical" evidence="1">
    <location>
        <begin position="34"/>
        <end position="54"/>
    </location>
</feature>
<name>A0A401TID3_CHIPU</name>
<reference evidence="2 3" key="1">
    <citation type="journal article" date="2018" name="Nat. Ecol. Evol.">
        <title>Shark genomes provide insights into elasmobranch evolution and the origin of vertebrates.</title>
        <authorList>
            <person name="Hara Y"/>
            <person name="Yamaguchi K"/>
            <person name="Onimaru K"/>
            <person name="Kadota M"/>
            <person name="Koyanagi M"/>
            <person name="Keeley SD"/>
            <person name="Tatsumi K"/>
            <person name="Tanaka K"/>
            <person name="Motone F"/>
            <person name="Kageyama Y"/>
            <person name="Nozu R"/>
            <person name="Adachi N"/>
            <person name="Nishimura O"/>
            <person name="Nakagawa R"/>
            <person name="Tanegashima C"/>
            <person name="Kiyatake I"/>
            <person name="Matsumoto R"/>
            <person name="Murakumo K"/>
            <person name="Nishida K"/>
            <person name="Terakita A"/>
            <person name="Kuratani S"/>
            <person name="Sato K"/>
            <person name="Hyodo S Kuraku.S."/>
        </authorList>
    </citation>
    <scope>NUCLEOTIDE SEQUENCE [LARGE SCALE GENOMIC DNA]</scope>
</reference>
<dbReference type="EMBL" id="BEZZ01077484">
    <property type="protein sequence ID" value="GCC42395.1"/>
    <property type="molecule type" value="Genomic_DNA"/>
</dbReference>
<keyword evidence="1" id="KW-0812">Transmembrane</keyword>
<evidence type="ECO:0000313" key="3">
    <source>
        <dbReference type="Proteomes" id="UP000287033"/>
    </source>
</evidence>
<dbReference type="STRING" id="137246.A0A401TID3"/>
<evidence type="ECO:0000313" key="2">
    <source>
        <dbReference type="EMBL" id="GCC42395.1"/>
    </source>
</evidence>
<protein>
    <submittedName>
        <fullName evidence="2">Uncharacterized protein</fullName>
    </submittedName>
</protein>
<dbReference type="OrthoDB" id="387657at2759"/>
<accession>A0A401TID3</accession>
<organism evidence="2 3">
    <name type="scientific">Chiloscyllium punctatum</name>
    <name type="common">Brownbanded bambooshark</name>
    <name type="synonym">Hemiscyllium punctatum</name>
    <dbReference type="NCBI Taxonomy" id="137246"/>
    <lineage>
        <taxon>Eukaryota</taxon>
        <taxon>Metazoa</taxon>
        <taxon>Chordata</taxon>
        <taxon>Craniata</taxon>
        <taxon>Vertebrata</taxon>
        <taxon>Chondrichthyes</taxon>
        <taxon>Elasmobranchii</taxon>
        <taxon>Galeomorphii</taxon>
        <taxon>Galeoidea</taxon>
        <taxon>Orectolobiformes</taxon>
        <taxon>Hemiscylliidae</taxon>
        <taxon>Chiloscyllium</taxon>
    </lineage>
</organism>
<gene>
    <name evidence="2" type="ORF">chiPu_0026348</name>
</gene>
<keyword evidence="1" id="KW-1133">Transmembrane helix</keyword>
<sequence>ADPQLVDILNEARAELKIGIHGAEKVRYSSGRMAILGFILLLLEVFMAIIPLVTTTPENSFPKVSFYILGMVAFAVALLAGILYVFHTIEVKMLQGTENQMSNAIQALQERLGH</sequence>
<evidence type="ECO:0000256" key="1">
    <source>
        <dbReference type="SAM" id="Phobius"/>
    </source>
</evidence>
<dbReference type="Proteomes" id="UP000287033">
    <property type="component" value="Unassembled WGS sequence"/>
</dbReference>
<keyword evidence="3" id="KW-1185">Reference proteome</keyword>
<feature type="non-terminal residue" evidence="2">
    <location>
        <position position="1"/>
    </location>
</feature>
<feature type="transmembrane region" description="Helical" evidence="1">
    <location>
        <begin position="66"/>
        <end position="86"/>
    </location>
</feature>
<keyword evidence="1" id="KW-0472">Membrane</keyword>
<proteinExistence type="predicted"/>
<dbReference type="AlphaFoldDB" id="A0A401TID3"/>
<comment type="caution">
    <text evidence="2">The sequence shown here is derived from an EMBL/GenBank/DDBJ whole genome shotgun (WGS) entry which is preliminary data.</text>
</comment>